<dbReference type="eggNOG" id="COG3760">
    <property type="taxonomic scope" value="Bacteria"/>
</dbReference>
<evidence type="ECO:0000313" key="4">
    <source>
        <dbReference type="Proteomes" id="UP000004728"/>
    </source>
</evidence>
<reference evidence="3 4" key="1">
    <citation type="journal article" date="2012" name="J. Bacteriol.">
        <title>Draft Genome Sequence of Novosphingobium nitrogenifigens Y88T.</title>
        <authorList>
            <person name="Strabala T.J."/>
            <person name="Macdonald L."/>
            <person name="Liu V."/>
            <person name="Smit A.M."/>
        </authorList>
    </citation>
    <scope>NUCLEOTIDE SEQUENCE [LARGE SCALE GENOMIC DNA]</scope>
    <source>
        <strain evidence="3 4">DSM 19370</strain>
    </source>
</reference>
<dbReference type="GO" id="GO:0004812">
    <property type="term" value="F:aminoacyl-tRNA ligase activity"/>
    <property type="evidence" value="ECO:0007669"/>
    <property type="project" value="UniProtKB-KW"/>
</dbReference>
<evidence type="ECO:0000313" key="3">
    <source>
        <dbReference type="EMBL" id="EGD58285.1"/>
    </source>
</evidence>
<dbReference type="InterPro" id="IPR040285">
    <property type="entry name" value="ProX/PRXD1"/>
</dbReference>
<dbReference type="GO" id="GO:0002161">
    <property type="term" value="F:aminoacyl-tRNA deacylase activity"/>
    <property type="evidence" value="ECO:0007669"/>
    <property type="project" value="InterPro"/>
</dbReference>
<dbReference type="Pfam" id="PF04073">
    <property type="entry name" value="tRNA_edit"/>
    <property type="match status" value="1"/>
</dbReference>
<dbReference type="FunFam" id="3.90.960.10:FF:000005">
    <property type="entry name" value="Putative prolyl-tRNA synthetase"/>
    <property type="match status" value="1"/>
</dbReference>
<accession>F1ZAT7</accession>
<dbReference type="InterPro" id="IPR007214">
    <property type="entry name" value="YbaK/aa-tRNA-synth-assoc-dom"/>
</dbReference>
<organism evidence="3 4">
    <name type="scientific">Novosphingobium nitrogenifigens DSM 19370</name>
    <dbReference type="NCBI Taxonomy" id="983920"/>
    <lineage>
        <taxon>Bacteria</taxon>
        <taxon>Pseudomonadati</taxon>
        <taxon>Pseudomonadota</taxon>
        <taxon>Alphaproteobacteria</taxon>
        <taxon>Sphingomonadales</taxon>
        <taxon>Sphingomonadaceae</taxon>
        <taxon>Novosphingobium</taxon>
    </lineage>
</organism>
<comment type="caution">
    <text evidence="3">The sequence shown here is derived from an EMBL/GenBank/DDBJ whole genome shotgun (WGS) entry which is preliminary data.</text>
</comment>
<dbReference type="OrthoDB" id="5145315at2"/>
<dbReference type="RefSeq" id="WP_008067067.1">
    <property type="nucleotide sequence ID" value="NZ_AQWK01000006.1"/>
</dbReference>
<feature type="domain" description="YbaK/aminoacyl-tRNA synthetase-associated" evidence="2">
    <location>
        <begin position="28"/>
        <end position="152"/>
    </location>
</feature>
<dbReference type="PANTHER" id="PTHR31423:SF3">
    <property type="entry name" value="PROLYL-TRNA SYNTHETASE ASSOCIATED DOMAIN-CONTAINING PROTEIN 1-RELATED"/>
    <property type="match status" value="1"/>
</dbReference>
<dbReference type="InParanoid" id="F1ZAT7"/>
<dbReference type="SUPFAM" id="SSF55826">
    <property type="entry name" value="YbaK/ProRS associated domain"/>
    <property type="match status" value="1"/>
</dbReference>
<dbReference type="InterPro" id="IPR036754">
    <property type="entry name" value="YbaK/aa-tRNA-synt-asso_dom_sf"/>
</dbReference>
<keyword evidence="4" id="KW-1185">Reference proteome</keyword>
<proteinExistence type="inferred from homology"/>
<dbReference type="CDD" id="cd04335">
    <property type="entry name" value="PrdX_deacylase"/>
    <property type="match status" value="1"/>
</dbReference>
<evidence type="ECO:0000259" key="2">
    <source>
        <dbReference type="Pfam" id="PF04073"/>
    </source>
</evidence>
<keyword evidence="3" id="KW-0030">Aminoacyl-tRNA synthetase</keyword>
<dbReference type="PANTHER" id="PTHR31423">
    <property type="entry name" value="YBAK DOMAIN-CONTAINING PROTEIN"/>
    <property type="match status" value="1"/>
</dbReference>
<evidence type="ECO:0000256" key="1">
    <source>
        <dbReference type="ARBA" id="ARBA00010201"/>
    </source>
</evidence>
<dbReference type="Proteomes" id="UP000004728">
    <property type="component" value="Unassembled WGS sequence"/>
</dbReference>
<comment type="similarity">
    <text evidence="1">Belongs to the PRORSD1 family.</text>
</comment>
<sequence length="170" mass="18033">MSGDGQAREERLYADLQSLGITWTALEHEAVFTVEESEAIHGALPGAHTKNLFLKDSARGYFLVTVDHAVRVDLKALAPVIGAKKLSFGKAEDMESLLGVTPGSVTPLAAINDGEGKVQVVLDERLAGAEAVHVHPLRNTATIGFSGADLVRALAHWGHDPLIAAIPERA</sequence>
<dbReference type="AlphaFoldDB" id="F1ZAT7"/>
<dbReference type="HOGENOM" id="CLU_104635_2_0_5"/>
<protein>
    <submittedName>
        <fullName evidence="3">YbaK/prolyl-tRNA synthetase associated region</fullName>
    </submittedName>
</protein>
<gene>
    <name evidence="3" type="ORF">Y88_0337</name>
</gene>
<keyword evidence="3" id="KW-0436">Ligase</keyword>
<dbReference type="STRING" id="983920.Y88_0337"/>
<dbReference type="Gene3D" id="3.90.960.10">
    <property type="entry name" value="YbaK/aminoacyl-tRNA synthetase-associated domain"/>
    <property type="match status" value="1"/>
</dbReference>
<dbReference type="EMBL" id="AEWJ01000044">
    <property type="protein sequence ID" value="EGD58285.1"/>
    <property type="molecule type" value="Genomic_DNA"/>
</dbReference>
<name>F1ZAT7_9SPHN</name>